<evidence type="ECO:0000256" key="1">
    <source>
        <dbReference type="ARBA" id="ARBA00004141"/>
    </source>
</evidence>
<evidence type="ECO:0000313" key="7">
    <source>
        <dbReference type="EMBL" id="KAK9792702.1"/>
    </source>
</evidence>
<dbReference type="GO" id="GO:0015174">
    <property type="term" value="F:basic amino acid transmembrane transporter activity"/>
    <property type="evidence" value="ECO:0007669"/>
    <property type="project" value="TreeGrafter"/>
</dbReference>
<feature type="transmembrane region" description="Helical" evidence="6">
    <location>
        <begin position="24"/>
        <end position="40"/>
    </location>
</feature>
<proteinExistence type="predicted"/>
<name>A0AAW1NND8_9CHLO</name>
<feature type="transmembrane region" description="Helical" evidence="6">
    <location>
        <begin position="294"/>
        <end position="314"/>
    </location>
</feature>
<keyword evidence="2 6" id="KW-0812">Transmembrane</keyword>
<evidence type="ECO:0000256" key="6">
    <source>
        <dbReference type="SAM" id="Phobius"/>
    </source>
</evidence>
<feature type="transmembrane region" description="Helical" evidence="6">
    <location>
        <begin position="90"/>
        <end position="111"/>
    </location>
</feature>
<dbReference type="SMART" id="SM00679">
    <property type="entry name" value="CTNS"/>
    <property type="match status" value="2"/>
</dbReference>
<dbReference type="Gene3D" id="1.20.1280.290">
    <property type="match status" value="2"/>
</dbReference>
<dbReference type="GO" id="GO:0098852">
    <property type="term" value="C:lytic vacuole membrane"/>
    <property type="evidence" value="ECO:0007669"/>
    <property type="project" value="UniProtKB-ARBA"/>
</dbReference>
<keyword evidence="8" id="KW-1185">Reference proteome</keyword>
<evidence type="ECO:0000313" key="8">
    <source>
        <dbReference type="Proteomes" id="UP001465755"/>
    </source>
</evidence>
<organism evidence="7 8">
    <name type="scientific">Symbiochloris irregularis</name>
    <dbReference type="NCBI Taxonomy" id="706552"/>
    <lineage>
        <taxon>Eukaryota</taxon>
        <taxon>Viridiplantae</taxon>
        <taxon>Chlorophyta</taxon>
        <taxon>core chlorophytes</taxon>
        <taxon>Trebouxiophyceae</taxon>
        <taxon>Trebouxiales</taxon>
        <taxon>Trebouxiaceae</taxon>
        <taxon>Symbiochloris</taxon>
    </lineage>
</organism>
<sequence>MCDAGASSFVWHYFRDCLYNGRDMFGFCCGLASIGCWVVAQFPQIVHNIRTQSVEALSPWFLAEWLLGDTCNLIGCILSGTQLATQLYSAMYFIMMDCIMVVQYVWYGTIARQKERRRSSRASRASRDRRSSSSQAQRESNGIDDAAGSSTMSHFTRPGAKTRVLACAALVVLAQSQSQWPGSRTPGGVRLLQEASPGFHSPHREHANWQTLVVAVHWRHWRSDWSYLAGSAIGYLSTAFYLGSRVSQIFKNWQRQSAEGLAISMFMFAIAANTLYGLGIIVRAYSWGVLLDSAPWILGSLGTVGLDAVIFFQWKHYSGQQSRSLRDDSEPLIDANGTV</sequence>
<comment type="subcellular location">
    <subcellularLocation>
        <location evidence="1">Membrane</location>
        <topology evidence="1">Multi-pass membrane protein</topology>
    </subcellularLocation>
</comment>
<dbReference type="PANTHER" id="PTHR16201:SF34">
    <property type="entry name" value="LYSOSOMAL AMINO ACID TRANSPORTER 1"/>
    <property type="match status" value="1"/>
</dbReference>
<accession>A0AAW1NND8</accession>
<feature type="transmembrane region" description="Helical" evidence="6">
    <location>
        <begin position="261"/>
        <end position="282"/>
    </location>
</feature>
<dbReference type="AlphaFoldDB" id="A0AAW1NND8"/>
<reference evidence="7 8" key="1">
    <citation type="journal article" date="2024" name="Nat. Commun.">
        <title>Phylogenomics reveals the evolutionary origins of lichenization in chlorophyte algae.</title>
        <authorList>
            <person name="Puginier C."/>
            <person name="Libourel C."/>
            <person name="Otte J."/>
            <person name="Skaloud P."/>
            <person name="Haon M."/>
            <person name="Grisel S."/>
            <person name="Petersen M."/>
            <person name="Berrin J.G."/>
            <person name="Delaux P.M."/>
            <person name="Dal Grande F."/>
            <person name="Keller J."/>
        </authorList>
    </citation>
    <scope>NUCLEOTIDE SEQUENCE [LARGE SCALE GENOMIC DNA]</scope>
    <source>
        <strain evidence="7 8">SAG 2036</strain>
    </source>
</reference>
<dbReference type="Pfam" id="PF04193">
    <property type="entry name" value="PQ-loop"/>
    <property type="match status" value="2"/>
</dbReference>
<dbReference type="EMBL" id="JALJOQ010000160">
    <property type="protein sequence ID" value="KAK9792702.1"/>
    <property type="molecule type" value="Genomic_DNA"/>
</dbReference>
<dbReference type="Proteomes" id="UP001465755">
    <property type="component" value="Unassembled WGS sequence"/>
</dbReference>
<dbReference type="FunFam" id="1.20.1280.290:FF:000009">
    <property type="entry name" value="PQ loop repeat family protein"/>
    <property type="match status" value="1"/>
</dbReference>
<evidence type="ECO:0000256" key="3">
    <source>
        <dbReference type="ARBA" id="ARBA00022989"/>
    </source>
</evidence>
<evidence type="ECO:0000256" key="5">
    <source>
        <dbReference type="SAM" id="MobiDB-lite"/>
    </source>
</evidence>
<feature type="region of interest" description="Disordered" evidence="5">
    <location>
        <begin position="117"/>
        <end position="152"/>
    </location>
</feature>
<evidence type="ECO:0000256" key="4">
    <source>
        <dbReference type="ARBA" id="ARBA00023136"/>
    </source>
</evidence>
<protein>
    <submittedName>
        <fullName evidence="7">Uncharacterized protein</fullName>
    </submittedName>
</protein>
<keyword evidence="3 6" id="KW-1133">Transmembrane helix</keyword>
<dbReference type="InterPro" id="IPR006603">
    <property type="entry name" value="PQ-loop_rpt"/>
</dbReference>
<dbReference type="PANTHER" id="PTHR16201">
    <property type="entry name" value="SEVEN TRANSMEMBRANE PROTEIN 1-RELATED"/>
    <property type="match status" value="1"/>
</dbReference>
<gene>
    <name evidence="7" type="ORF">WJX73_007317</name>
</gene>
<evidence type="ECO:0000256" key="2">
    <source>
        <dbReference type="ARBA" id="ARBA00022692"/>
    </source>
</evidence>
<comment type="caution">
    <text evidence="7">The sequence shown here is derived from an EMBL/GenBank/DDBJ whole genome shotgun (WGS) entry which is preliminary data.</text>
</comment>
<dbReference type="InterPro" id="IPR051415">
    <property type="entry name" value="LAAT-1"/>
</dbReference>
<keyword evidence="4 6" id="KW-0472">Membrane</keyword>